<dbReference type="Gene3D" id="2.40.100.20">
    <property type="match status" value="1"/>
</dbReference>
<dbReference type="InterPro" id="IPR029000">
    <property type="entry name" value="Cyclophilin-like_dom_sf"/>
</dbReference>
<protein>
    <submittedName>
        <fullName evidence="3">Cyclophilin-like fold protein</fullName>
    </submittedName>
</protein>
<organism evidence="3 4">
    <name type="scientific">Lysobacter brunescens</name>
    <dbReference type="NCBI Taxonomy" id="262323"/>
    <lineage>
        <taxon>Bacteria</taxon>
        <taxon>Pseudomonadati</taxon>
        <taxon>Pseudomonadota</taxon>
        <taxon>Gammaproteobacteria</taxon>
        <taxon>Lysobacterales</taxon>
        <taxon>Lysobacteraceae</taxon>
        <taxon>Lysobacter</taxon>
    </lineage>
</organism>
<keyword evidence="4" id="KW-1185">Reference proteome</keyword>
<accession>A0ABW2Y9L3</accession>
<evidence type="ECO:0000259" key="2">
    <source>
        <dbReference type="Pfam" id="PF18050"/>
    </source>
</evidence>
<evidence type="ECO:0000256" key="1">
    <source>
        <dbReference type="SAM" id="SignalP"/>
    </source>
</evidence>
<dbReference type="PROSITE" id="PS51257">
    <property type="entry name" value="PROKAR_LIPOPROTEIN"/>
    <property type="match status" value="1"/>
</dbReference>
<gene>
    <name evidence="3" type="ORF">ACFQ0E_06430</name>
</gene>
<dbReference type="EMBL" id="JBHTIF010000001">
    <property type="protein sequence ID" value="MFD0725237.1"/>
    <property type="molecule type" value="Genomic_DNA"/>
</dbReference>
<dbReference type="Pfam" id="PF18050">
    <property type="entry name" value="Cyclophil_like2"/>
    <property type="match status" value="1"/>
</dbReference>
<dbReference type="InterPro" id="IPR041183">
    <property type="entry name" value="Cyclophilin-like"/>
</dbReference>
<reference evidence="4" key="1">
    <citation type="journal article" date="2019" name="Int. J. Syst. Evol. Microbiol.">
        <title>The Global Catalogue of Microorganisms (GCM) 10K type strain sequencing project: providing services to taxonomists for standard genome sequencing and annotation.</title>
        <authorList>
            <consortium name="The Broad Institute Genomics Platform"/>
            <consortium name="The Broad Institute Genome Sequencing Center for Infectious Disease"/>
            <person name="Wu L."/>
            <person name="Ma J."/>
        </authorList>
    </citation>
    <scope>NUCLEOTIDE SEQUENCE [LARGE SCALE GENOMIC DNA]</scope>
    <source>
        <strain evidence="4">CCUG 55585</strain>
    </source>
</reference>
<keyword evidence="1" id="KW-0732">Signal</keyword>
<name>A0ABW2Y9L3_9GAMM</name>
<feature type="signal peptide" evidence="1">
    <location>
        <begin position="1"/>
        <end position="25"/>
    </location>
</feature>
<evidence type="ECO:0000313" key="4">
    <source>
        <dbReference type="Proteomes" id="UP001597110"/>
    </source>
</evidence>
<dbReference type="RefSeq" id="WP_386822846.1">
    <property type="nucleotide sequence ID" value="NZ_JBHTIF010000001.1"/>
</dbReference>
<dbReference type="Proteomes" id="UP001597110">
    <property type="component" value="Unassembled WGS sequence"/>
</dbReference>
<dbReference type="SUPFAM" id="SSF50891">
    <property type="entry name" value="Cyclophilin-like"/>
    <property type="match status" value="1"/>
</dbReference>
<evidence type="ECO:0000313" key="3">
    <source>
        <dbReference type="EMBL" id="MFD0725237.1"/>
    </source>
</evidence>
<feature type="chain" id="PRO_5046675517" evidence="1">
    <location>
        <begin position="26"/>
        <end position="158"/>
    </location>
</feature>
<proteinExistence type="predicted"/>
<feature type="domain" description="Cyclophilin-like" evidence="2">
    <location>
        <begin position="48"/>
        <end position="154"/>
    </location>
</feature>
<sequence>MRIATGRARAFGLACSLSAIVACSAATPAAPARQQAAGAPLENTRMQMTIGAHAFTVELADTAAARAFAARLPFTLDMAELNGNEKHADIHPALPVDAQRPGTIRAGDVMLYGANTIVVFYRTFPSSYRYTWLGRVQNIDGLAEVLGPGGVRVVFARD</sequence>
<comment type="caution">
    <text evidence="3">The sequence shown here is derived from an EMBL/GenBank/DDBJ whole genome shotgun (WGS) entry which is preliminary data.</text>
</comment>